<dbReference type="AlphaFoldDB" id="A0A3R7MAG6"/>
<sequence>MRRLTASLCLALLPTSVPAQVMGDPEVIGILMQDAGMQVSQDTDDYGDPRIHGLVDDTRFSVNFYNCDDGLCRSLQFVAGFDDPGSRSLALVNDWNREYRFGKAYLDSEGDPVIEMDINLAEDGIGRRNFNDILDGWTILLSDFRNHINW</sequence>
<dbReference type="InterPro" id="IPR019660">
    <property type="entry name" value="Put_sensory_transdc_reg_YbjN"/>
</dbReference>
<dbReference type="Proteomes" id="UP000238137">
    <property type="component" value="Unassembled WGS sequence"/>
</dbReference>
<feature type="chain" id="PRO_5018611987" evidence="1">
    <location>
        <begin position="20"/>
        <end position="150"/>
    </location>
</feature>
<accession>A0A3R7MAG6</accession>
<keyword evidence="1" id="KW-0732">Signal</keyword>
<dbReference type="RefSeq" id="WP_106690239.1">
    <property type="nucleotide sequence ID" value="NZ_PXNQ02000002.1"/>
</dbReference>
<dbReference type="Pfam" id="PF10722">
    <property type="entry name" value="YbjN"/>
    <property type="match status" value="1"/>
</dbReference>
<dbReference type="EMBL" id="PXNQ02000002">
    <property type="protein sequence ID" value="RNF35634.1"/>
    <property type="molecule type" value="Genomic_DNA"/>
</dbReference>
<evidence type="ECO:0000256" key="1">
    <source>
        <dbReference type="SAM" id="SignalP"/>
    </source>
</evidence>
<comment type="caution">
    <text evidence="2">The sequence shown here is derived from an EMBL/GenBank/DDBJ whole genome shotgun (WGS) entry which is preliminary data.</text>
</comment>
<protein>
    <submittedName>
        <fullName evidence="2">YbjN domain-containing protein</fullName>
    </submittedName>
</protein>
<name>A0A3R7MAG6_9RHOB</name>
<organism evidence="2 3">
    <name type="scientific">Paracoccus methylarcula</name>
    <dbReference type="NCBI Taxonomy" id="72022"/>
    <lineage>
        <taxon>Bacteria</taxon>
        <taxon>Pseudomonadati</taxon>
        <taxon>Pseudomonadota</taxon>
        <taxon>Alphaproteobacteria</taxon>
        <taxon>Rhodobacterales</taxon>
        <taxon>Paracoccaceae</taxon>
        <taxon>Paracoccus</taxon>
    </lineage>
</organism>
<gene>
    <name evidence="2" type="ORF">A7A09_004310</name>
</gene>
<keyword evidence="3" id="KW-1185">Reference proteome</keyword>
<dbReference type="OrthoDB" id="33037at2"/>
<feature type="signal peptide" evidence="1">
    <location>
        <begin position="1"/>
        <end position="19"/>
    </location>
</feature>
<evidence type="ECO:0000313" key="3">
    <source>
        <dbReference type="Proteomes" id="UP000238137"/>
    </source>
</evidence>
<proteinExistence type="predicted"/>
<evidence type="ECO:0000313" key="2">
    <source>
        <dbReference type="EMBL" id="RNF35634.1"/>
    </source>
</evidence>
<dbReference type="CDD" id="cd17511">
    <property type="entry name" value="YbjN_AmyR-like"/>
    <property type="match status" value="1"/>
</dbReference>
<reference evidence="2" key="1">
    <citation type="submission" date="2018-05" db="EMBL/GenBank/DDBJ databases">
        <title>Reclassification of Methylarcula marina and Methylarcula terricola as Paracoccus methylarcula sp.nov., comb.nov. and Paracoccus terricola comb.nov.</title>
        <authorList>
            <person name="Shmareva M.N."/>
            <person name="Doronina N.V."/>
            <person name="Vasilenko O.V."/>
            <person name="Tarlachkov S.V."/>
            <person name="Trotsenko Y.A."/>
        </authorList>
    </citation>
    <scope>NUCLEOTIDE SEQUENCE [LARGE SCALE GENOMIC DNA]</scope>
    <source>
        <strain evidence="2">VKM B-2159</strain>
    </source>
</reference>